<name>A0A1M4YYZ7_9BACT</name>
<keyword evidence="1" id="KW-0597">Phosphoprotein</keyword>
<dbReference type="PANTHER" id="PTHR44520">
    <property type="entry name" value="RESPONSE REGULATOR RCP1-RELATED"/>
    <property type="match status" value="1"/>
</dbReference>
<reference evidence="3 4" key="1">
    <citation type="submission" date="2016-11" db="EMBL/GenBank/DDBJ databases">
        <authorList>
            <person name="Jaros S."/>
            <person name="Januszkiewicz K."/>
            <person name="Wedrychowicz H."/>
        </authorList>
    </citation>
    <scope>NUCLEOTIDE SEQUENCE [LARGE SCALE GENOMIC DNA]</scope>
    <source>
        <strain evidence="3 4">DSM 26897</strain>
    </source>
</reference>
<dbReference type="Pfam" id="PF00072">
    <property type="entry name" value="Response_reg"/>
    <property type="match status" value="1"/>
</dbReference>
<evidence type="ECO:0000313" key="3">
    <source>
        <dbReference type="EMBL" id="SHF11043.1"/>
    </source>
</evidence>
<dbReference type="InterPro" id="IPR001789">
    <property type="entry name" value="Sig_transdc_resp-reg_receiver"/>
</dbReference>
<evidence type="ECO:0000259" key="2">
    <source>
        <dbReference type="PROSITE" id="PS50110"/>
    </source>
</evidence>
<feature type="domain" description="Response regulatory" evidence="2">
    <location>
        <begin position="9"/>
        <end position="130"/>
    </location>
</feature>
<dbReference type="Gene3D" id="3.40.50.2300">
    <property type="match status" value="1"/>
</dbReference>
<organism evidence="3 4">
    <name type="scientific">Cnuella takakiae</name>
    <dbReference type="NCBI Taxonomy" id="1302690"/>
    <lineage>
        <taxon>Bacteria</taxon>
        <taxon>Pseudomonadati</taxon>
        <taxon>Bacteroidota</taxon>
        <taxon>Chitinophagia</taxon>
        <taxon>Chitinophagales</taxon>
        <taxon>Chitinophagaceae</taxon>
        <taxon>Cnuella</taxon>
    </lineage>
</organism>
<proteinExistence type="predicted"/>
<accession>A0A1M4YYZ7</accession>
<dbReference type="EMBL" id="FQUO01000005">
    <property type="protein sequence ID" value="SHF11043.1"/>
    <property type="molecule type" value="Genomic_DNA"/>
</dbReference>
<dbReference type="RefSeq" id="WP_073041654.1">
    <property type="nucleotide sequence ID" value="NZ_FQUO01000005.1"/>
</dbReference>
<sequence length="141" mass="15850">METMMKKHTILWAYDDIDDQEMFREILEAHTSDHEVVAFPNGKELLKHLNALARADHPCLIVLDLNMPILGGRETLAALKADVELSRIPIVLFTTSSSPVDLNYSDSMNVEMITKPPSYSKLKSIIEHLVDLCSDPKTTSN</sequence>
<dbReference type="GO" id="GO:0000160">
    <property type="term" value="P:phosphorelay signal transduction system"/>
    <property type="evidence" value="ECO:0007669"/>
    <property type="project" value="InterPro"/>
</dbReference>
<dbReference type="SUPFAM" id="SSF52172">
    <property type="entry name" value="CheY-like"/>
    <property type="match status" value="1"/>
</dbReference>
<dbReference type="PROSITE" id="PS50110">
    <property type="entry name" value="RESPONSE_REGULATORY"/>
    <property type="match status" value="1"/>
</dbReference>
<evidence type="ECO:0000256" key="1">
    <source>
        <dbReference type="PROSITE-ProRule" id="PRU00169"/>
    </source>
</evidence>
<protein>
    <submittedName>
        <fullName evidence="3">Response regulator receiver domain-containing protein</fullName>
    </submittedName>
</protein>
<dbReference type="STRING" id="1302690.BUE76_22720"/>
<keyword evidence="4" id="KW-1185">Reference proteome</keyword>
<evidence type="ECO:0000313" key="4">
    <source>
        <dbReference type="Proteomes" id="UP000184368"/>
    </source>
</evidence>
<gene>
    <name evidence="3" type="ORF">SAMN05444008_10529</name>
</gene>
<dbReference type="SMART" id="SM00448">
    <property type="entry name" value="REC"/>
    <property type="match status" value="1"/>
</dbReference>
<feature type="modified residue" description="4-aspartylphosphate" evidence="1">
    <location>
        <position position="64"/>
    </location>
</feature>
<dbReference type="AlphaFoldDB" id="A0A1M4YYZ7"/>
<dbReference type="InterPro" id="IPR052893">
    <property type="entry name" value="TCS_response_regulator"/>
</dbReference>
<dbReference type="InterPro" id="IPR011006">
    <property type="entry name" value="CheY-like_superfamily"/>
</dbReference>
<dbReference type="Proteomes" id="UP000184368">
    <property type="component" value="Unassembled WGS sequence"/>
</dbReference>